<organism evidence="1 2">
    <name type="scientific">Sarocladium strictum</name>
    <name type="common">Black bundle disease fungus</name>
    <name type="synonym">Acremonium strictum</name>
    <dbReference type="NCBI Taxonomy" id="5046"/>
    <lineage>
        <taxon>Eukaryota</taxon>
        <taxon>Fungi</taxon>
        <taxon>Dikarya</taxon>
        <taxon>Ascomycota</taxon>
        <taxon>Pezizomycotina</taxon>
        <taxon>Sordariomycetes</taxon>
        <taxon>Hypocreomycetidae</taxon>
        <taxon>Hypocreales</taxon>
        <taxon>Sarocladiaceae</taxon>
        <taxon>Sarocladium</taxon>
    </lineage>
</organism>
<accession>A0AA39LB59</accession>
<dbReference type="EMBL" id="JAPDFR010000001">
    <property type="protein sequence ID" value="KAK0390635.1"/>
    <property type="molecule type" value="Genomic_DNA"/>
</dbReference>
<reference evidence="1" key="1">
    <citation type="submission" date="2022-10" db="EMBL/GenBank/DDBJ databases">
        <title>Determination and structural analysis of whole genome sequence of Sarocladium strictum F4-1.</title>
        <authorList>
            <person name="Hu L."/>
            <person name="Jiang Y."/>
        </authorList>
    </citation>
    <scope>NUCLEOTIDE SEQUENCE</scope>
    <source>
        <strain evidence="1">F4-1</strain>
    </source>
</reference>
<keyword evidence="2" id="KW-1185">Reference proteome</keyword>
<gene>
    <name evidence="1" type="ORF">NLU13_0139</name>
</gene>
<sequence>MDSIKNNAQVFWGAVKRHAREHHESVTAAHETLYPRPLPTISHKLPKEVYSPRSSFDSERPDQVISYEWSRLETRKFWKQFSKSSK</sequence>
<evidence type="ECO:0000313" key="2">
    <source>
        <dbReference type="Proteomes" id="UP001175261"/>
    </source>
</evidence>
<name>A0AA39LB59_SARSR</name>
<dbReference type="AlphaFoldDB" id="A0AA39LB59"/>
<protein>
    <submittedName>
        <fullName evidence="1">Uncharacterized protein</fullName>
    </submittedName>
</protein>
<evidence type="ECO:0000313" key="1">
    <source>
        <dbReference type="EMBL" id="KAK0390635.1"/>
    </source>
</evidence>
<dbReference type="Proteomes" id="UP001175261">
    <property type="component" value="Unassembled WGS sequence"/>
</dbReference>
<proteinExistence type="predicted"/>
<comment type="caution">
    <text evidence="1">The sequence shown here is derived from an EMBL/GenBank/DDBJ whole genome shotgun (WGS) entry which is preliminary data.</text>
</comment>